<reference evidence="7 8" key="1">
    <citation type="submission" date="2020-08" db="EMBL/GenBank/DDBJ databases">
        <title>Genomic Encyclopedia of Type Strains, Phase IV (KMG-IV): sequencing the most valuable type-strain genomes for metagenomic binning, comparative biology and taxonomic classification.</title>
        <authorList>
            <person name="Goeker M."/>
        </authorList>
    </citation>
    <scope>NUCLEOTIDE SEQUENCE [LARGE SCALE GENOMIC DNA]</scope>
    <source>
        <strain evidence="7 8">DSM 19512</strain>
    </source>
</reference>
<dbReference type="InterPro" id="IPR002716">
    <property type="entry name" value="PIN_dom"/>
</dbReference>
<evidence type="ECO:0000259" key="6">
    <source>
        <dbReference type="Pfam" id="PF01850"/>
    </source>
</evidence>
<dbReference type="CDD" id="cd09871">
    <property type="entry name" value="PIN_MtVapC28-VapC30-like"/>
    <property type="match status" value="1"/>
</dbReference>
<keyword evidence="3 5" id="KW-0479">Metal-binding</keyword>
<dbReference type="InterPro" id="IPR029060">
    <property type="entry name" value="PIN-like_dom_sf"/>
</dbReference>
<dbReference type="GO" id="GO:0004540">
    <property type="term" value="F:RNA nuclease activity"/>
    <property type="evidence" value="ECO:0007669"/>
    <property type="project" value="InterPro"/>
</dbReference>
<dbReference type="GO" id="GO:0016787">
    <property type="term" value="F:hydrolase activity"/>
    <property type="evidence" value="ECO:0007669"/>
    <property type="project" value="UniProtKB-KW"/>
</dbReference>
<comment type="cofactor">
    <cofactor evidence="5">
        <name>Mg(2+)</name>
        <dbReference type="ChEBI" id="CHEBI:18420"/>
    </cofactor>
</comment>
<keyword evidence="4 5" id="KW-0378">Hydrolase</keyword>
<evidence type="ECO:0000313" key="7">
    <source>
        <dbReference type="EMBL" id="MBB3880312.1"/>
    </source>
</evidence>
<feature type="binding site" evidence="5">
    <location>
        <position position="6"/>
    </location>
    <ligand>
        <name>Mg(2+)</name>
        <dbReference type="ChEBI" id="CHEBI:18420"/>
    </ligand>
</feature>
<evidence type="ECO:0000313" key="8">
    <source>
        <dbReference type="Proteomes" id="UP000538670"/>
    </source>
</evidence>
<evidence type="ECO:0000256" key="5">
    <source>
        <dbReference type="HAMAP-Rule" id="MF_00265"/>
    </source>
</evidence>
<keyword evidence="2 5" id="KW-0540">Nuclease</keyword>
<evidence type="ECO:0000256" key="1">
    <source>
        <dbReference type="ARBA" id="ARBA00022649"/>
    </source>
</evidence>
<dbReference type="RefSeq" id="WP_183952372.1">
    <property type="nucleotide sequence ID" value="NZ_JACIDH010000014.1"/>
</dbReference>
<dbReference type="Pfam" id="PF01850">
    <property type="entry name" value="PIN"/>
    <property type="match status" value="1"/>
</dbReference>
<feature type="binding site" evidence="5">
    <location>
        <position position="104"/>
    </location>
    <ligand>
        <name>Mg(2+)</name>
        <dbReference type="ChEBI" id="CHEBI:18420"/>
    </ligand>
</feature>
<keyword evidence="8" id="KW-1185">Reference proteome</keyword>
<comment type="similarity">
    <text evidence="5">Belongs to the PINc/VapC protein family.</text>
</comment>
<dbReference type="InterPro" id="IPR022907">
    <property type="entry name" value="VapC_family"/>
</dbReference>
<keyword evidence="5" id="KW-0800">Toxin</keyword>
<dbReference type="HAMAP" id="MF_00265">
    <property type="entry name" value="VapC_Nob1"/>
    <property type="match status" value="1"/>
</dbReference>
<dbReference type="Gene3D" id="3.40.50.1010">
    <property type="entry name" value="5'-nuclease"/>
    <property type="match status" value="1"/>
</dbReference>
<evidence type="ECO:0000256" key="2">
    <source>
        <dbReference type="ARBA" id="ARBA00022722"/>
    </source>
</evidence>
<dbReference type="EC" id="3.1.-.-" evidence="5"/>
<dbReference type="Proteomes" id="UP000538670">
    <property type="component" value="Unassembled WGS sequence"/>
</dbReference>
<accession>A0A7W6ABL2</accession>
<protein>
    <recommendedName>
        <fullName evidence="5">Ribonuclease VapC</fullName>
        <shortName evidence="5">RNase VapC</shortName>
        <ecNumber evidence="5">3.1.-.-</ecNumber>
    </recommendedName>
    <alternativeName>
        <fullName evidence="5">Toxin VapC</fullName>
    </alternativeName>
</protein>
<comment type="function">
    <text evidence="5">Toxic component of a toxin-antitoxin (TA) system. An RNase.</text>
</comment>
<dbReference type="EMBL" id="JACIDH010000014">
    <property type="protein sequence ID" value="MBB3880312.1"/>
    <property type="molecule type" value="Genomic_DNA"/>
</dbReference>
<name>A0A7W6ABL2_9SPHN</name>
<organism evidence="7 8">
    <name type="scientific">Sphingomonas pseudosanguinis</name>
    <dbReference type="NCBI Taxonomy" id="413712"/>
    <lineage>
        <taxon>Bacteria</taxon>
        <taxon>Pseudomonadati</taxon>
        <taxon>Pseudomonadota</taxon>
        <taxon>Alphaproteobacteria</taxon>
        <taxon>Sphingomonadales</taxon>
        <taxon>Sphingomonadaceae</taxon>
        <taxon>Sphingomonas</taxon>
    </lineage>
</organism>
<gene>
    <name evidence="5" type="primary">vapC</name>
    <name evidence="7" type="ORF">GGR48_002756</name>
</gene>
<dbReference type="SUPFAM" id="SSF88723">
    <property type="entry name" value="PIN domain-like"/>
    <property type="match status" value="1"/>
</dbReference>
<dbReference type="GO" id="GO:0000287">
    <property type="term" value="F:magnesium ion binding"/>
    <property type="evidence" value="ECO:0007669"/>
    <property type="project" value="UniProtKB-UniRule"/>
</dbReference>
<evidence type="ECO:0000256" key="4">
    <source>
        <dbReference type="ARBA" id="ARBA00022801"/>
    </source>
</evidence>
<comment type="caution">
    <text evidence="7">The sequence shown here is derived from an EMBL/GenBank/DDBJ whole genome shotgun (WGS) entry which is preliminary data.</text>
</comment>
<sequence length="137" mass="15314">MSIFVDASALVAIILKETEVDRLAERLENHDERLTSAVALWETMAAVRRARDTSVELAWAEVERFRLALDLRLLPIGAEEAEQAVIAYARYGKGHHPARLNMGDCFAYACAHGQDAELLYKGDDFALTDLADPERLQ</sequence>
<proteinExistence type="inferred from homology"/>
<keyword evidence="1 5" id="KW-1277">Toxin-antitoxin system</keyword>
<feature type="domain" description="PIN" evidence="6">
    <location>
        <begin position="3"/>
        <end position="127"/>
    </location>
</feature>
<dbReference type="GO" id="GO:0090729">
    <property type="term" value="F:toxin activity"/>
    <property type="evidence" value="ECO:0007669"/>
    <property type="project" value="UniProtKB-KW"/>
</dbReference>
<keyword evidence="5" id="KW-0460">Magnesium</keyword>
<dbReference type="AlphaFoldDB" id="A0A7W6ABL2"/>
<evidence type="ECO:0000256" key="3">
    <source>
        <dbReference type="ARBA" id="ARBA00022723"/>
    </source>
</evidence>